<evidence type="ECO:0000256" key="1">
    <source>
        <dbReference type="SAM" id="MobiDB-lite"/>
    </source>
</evidence>
<dbReference type="AlphaFoldDB" id="A0A6G0YLK0"/>
<feature type="compositionally biased region" description="Polar residues" evidence="1">
    <location>
        <begin position="193"/>
        <end position="207"/>
    </location>
</feature>
<evidence type="ECO:0000313" key="3">
    <source>
        <dbReference type="Proteomes" id="UP000478052"/>
    </source>
</evidence>
<dbReference type="Proteomes" id="UP000478052">
    <property type="component" value="Unassembled WGS sequence"/>
</dbReference>
<protein>
    <submittedName>
        <fullName evidence="2">Uncharacterized protein</fullName>
    </submittedName>
</protein>
<name>A0A6G0YLK0_APHCR</name>
<dbReference type="EMBL" id="VUJU01003432">
    <property type="protein sequence ID" value="KAF0757917.1"/>
    <property type="molecule type" value="Genomic_DNA"/>
</dbReference>
<accession>A0A6G0YLK0</accession>
<feature type="region of interest" description="Disordered" evidence="1">
    <location>
        <begin position="178"/>
        <end position="207"/>
    </location>
</feature>
<organism evidence="2 3">
    <name type="scientific">Aphis craccivora</name>
    <name type="common">Cowpea aphid</name>
    <dbReference type="NCBI Taxonomy" id="307492"/>
    <lineage>
        <taxon>Eukaryota</taxon>
        <taxon>Metazoa</taxon>
        <taxon>Ecdysozoa</taxon>
        <taxon>Arthropoda</taxon>
        <taxon>Hexapoda</taxon>
        <taxon>Insecta</taxon>
        <taxon>Pterygota</taxon>
        <taxon>Neoptera</taxon>
        <taxon>Paraneoptera</taxon>
        <taxon>Hemiptera</taxon>
        <taxon>Sternorrhyncha</taxon>
        <taxon>Aphidomorpha</taxon>
        <taxon>Aphidoidea</taxon>
        <taxon>Aphididae</taxon>
        <taxon>Aphidini</taxon>
        <taxon>Aphis</taxon>
        <taxon>Aphis</taxon>
    </lineage>
</organism>
<reference evidence="2 3" key="1">
    <citation type="submission" date="2019-08" db="EMBL/GenBank/DDBJ databases">
        <title>Whole genome of Aphis craccivora.</title>
        <authorList>
            <person name="Voronova N.V."/>
            <person name="Shulinski R.S."/>
            <person name="Bandarenka Y.V."/>
            <person name="Zhorov D.G."/>
            <person name="Warner D."/>
        </authorList>
    </citation>
    <scope>NUCLEOTIDE SEQUENCE [LARGE SCALE GENOMIC DNA]</scope>
    <source>
        <strain evidence="2">180601</strain>
        <tissue evidence="2">Whole Body</tissue>
    </source>
</reference>
<evidence type="ECO:0000313" key="2">
    <source>
        <dbReference type="EMBL" id="KAF0757917.1"/>
    </source>
</evidence>
<comment type="caution">
    <text evidence="2">The sequence shown here is derived from an EMBL/GenBank/DDBJ whole genome shotgun (WGS) entry which is preliminary data.</text>
</comment>
<keyword evidence="3" id="KW-1185">Reference proteome</keyword>
<sequence length="284" mass="31894">MVNPTIIYFHKNEISLFISGLEVTKLFYWSIRMLHTFILFCAILCVLHGKLDCLPIPNLSPVLDGVPSSPQPSAPSSNQWTTSPETPLMQYCLYRRNWMSSTFLPFSIPTGITRVSSSNNQGLTPMITQYKRRPLPLFDTNSKVLSSSKNDYGSNGISSSDLLSSPLSVGQVVIPPSERRPYPSFDNKCKLSHSPQPSLNNNDMSTSSSINKYLRVSSPPPDNELQGISTTLSYAMRLSNYHLLKYDEFPMILFDGNGEMHTNYYPPTEHPGYENTQITDNQGH</sequence>
<proteinExistence type="predicted"/>
<gene>
    <name evidence="2" type="ORF">FWK35_00020706</name>
</gene>
<dbReference type="OrthoDB" id="6594206at2759"/>